<evidence type="ECO:0000313" key="3">
    <source>
        <dbReference type="Proteomes" id="UP000317977"/>
    </source>
</evidence>
<reference evidence="2 3" key="1">
    <citation type="submission" date="2019-02" db="EMBL/GenBank/DDBJ databases">
        <title>Deep-cultivation of Planctomycetes and their phenomic and genomic characterization uncovers novel biology.</title>
        <authorList>
            <person name="Wiegand S."/>
            <person name="Jogler M."/>
            <person name="Boedeker C."/>
            <person name="Pinto D."/>
            <person name="Vollmers J."/>
            <person name="Rivas-Marin E."/>
            <person name="Kohn T."/>
            <person name="Peeters S.H."/>
            <person name="Heuer A."/>
            <person name="Rast P."/>
            <person name="Oberbeckmann S."/>
            <person name="Bunk B."/>
            <person name="Jeske O."/>
            <person name="Meyerdierks A."/>
            <person name="Storesund J.E."/>
            <person name="Kallscheuer N."/>
            <person name="Luecker S."/>
            <person name="Lage O.M."/>
            <person name="Pohl T."/>
            <person name="Merkel B.J."/>
            <person name="Hornburger P."/>
            <person name="Mueller R.-W."/>
            <person name="Bruemmer F."/>
            <person name="Labrenz M."/>
            <person name="Spormann A.M."/>
            <person name="Op Den Camp H."/>
            <person name="Overmann J."/>
            <person name="Amann R."/>
            <person name="Jetten M.S.M."/>
            <person name="Mascher T."/>
            <person name="Medema M.H."/>
            <person name="Devos D.P."/>
            <person name="Kaster A.-K."/>
            <person name="Ovreas L."/>
            <person name="Rohde M."/>
            <person name="Galperin M.Y."/>
            <person name="Jogler C."/>
        </authorList>
    </citation>
    <scope>NUCLEOTIDE SEQUENCE [LARGE SCALE GENOMIC DNA]</scope>
    <source>
        <strain evidence="2 3">Poly59</strain>
    </source>
</reference>
<accession>A0A5C6EKV4</accession>
<feature type="transmembrane region" description="Helical" evidence="1">
    <location>
        <begin position="131"/>
        <end position="149"/>
    </location>
</feature>
<evidence type="ECO:0008006" key="4">
    <source>
        <dbReference type="Google" id="ProtNLM"/>
    </source>
</evidence>
<feature type="transmembrane region" description="Helical" evidence="1">
    <location>
        <begin position="161"/>
        <end position="178"/>
    </location>
</feature>
<organism evidence="2 3">
    <name type="scientific">Rubripirellula reticaptiva</name>
    <dbReference type="NCBI Taxonomy" id="2528013"/>
    <lineage>
        <taxon>Bacteria</taxon>
        <taxon>Pseudomonadati</taxon>
        <taxon>Planctomycetota</taxon>
        <taxon>Planctomycetia</taxon>
        <taxon>Pirellulales</taxon>
        <taxon>Pirellulaceae</taxon>
        <taxon>Rubripirellula</taxon>
    </lineage>
</organism>
<keyword evidence="1" id="KW-1133">Transmembrane helix</keyword>
<sequence>MRQLIALVLFIGFVSPPVFRLASAQNSESQSFEVQDIANQGSASQESSAPLSADNIQRSLTRDSPIDADDIAAASGWASGSGIVDWLGPLAPVALSPFFGVTCLSGLALWGPDWATNNAVLGVAGPLRNETLFFIFLGLTLLTSLPRLTKVSKPFAQALDRLETYAVIVILLSIKFVMSMEMSGDEVSGEPQIAMVQFGVVSMSIDTLLAIAMVINVLVINSVKFFFEFLVWLTPVPFLDAIFEVCNKSLCAVLMGIYAYSPTIATGINLAVLIVAALMLRWISRRVRFYRTMTLDPILAKLWTSFGTPRKPELIVFPTDTFGPFKAKSRLRMAVHPDGGWKLCEANWWMPGNEHLVGPEAKPAVRAGWVMNTLIIKDVDGREAKLTFSRRYNEAKLSALLRDMGMDEAEIDEVVDQTLATQFA</sequence>
<name>A0A5C6EKV4_9BACT</name>
<dbReference type="OrthoDB" id="292498at2"/>
<evidence type="ECO:0000256" key="1">
    <source>
        <dbReference type="SAM" id="Phobius"/>
    </source>
</evidence>
<proteinExistence type="predicted"/>
<comment type="caution">
    <text evidence="2">The sequence shown here is derived from an EMBL/GenBank/DDBJ whole genome shotgun (WGS) entry which is preliminary data.</text>
</comment>
<feature type="transmembrane region" description="Helical" evidence="1">
    <location>
        <begin position="225"/>
        <end position="243"/>
    </location>
</feature>
<dbReference type="RefSeq" id="WP_146536617.1">
    <property type="nucleotide sequence ID" value="NZ_SJPX01000005.1"/>
</dbReference>
<keyword evidence="3" id="KW-1185">Reference proteome</keyword>
<keyword evidence="1" id="KW-0812">Transmembrane</keyword>
<feature type="transmembrane region" description="Helical" evidence="1">
    <location>
        <begin position="198"/>
        <end position="218"/>
    </location>
</feature>
<keyword evidence="1" id="KW-0472">Membrane</keyword>
<feature type="transmembrane region" description="Helical" evidence="1">
    <location>
        <begin position="263"/>
        <end position="283"/>
    </location>
</feature>
<dbReference type="AlphaFoldDB" id="A0A5C6EKV4"/>
<gene>
    <name evidence="2" type="ORF">Poly59_50720</name>
</gene>
<evidence type="ECO:0000313" key="2">
    <source>
        <dbReference type="EMBL" id="TWU48226.1"/>
    </source>
</evidence>
<dbReference type="EMBL" id="SJPX01000005">
    <property type="protein sequence ID" value="TWU48226.1"/>
    <property type="molecule type" value="Genomic_DNA"/>
</dbReference>
<protein>
    <recommendedName>
        <fullName evidence="4">Transmembrane protein</fullName>
    </recommendedName>
</protein>
<dbReference type="Proteomes" id="UP000317977">
    <property type="component" value="Unassembled WGS sequence"/>
</dbReference>